<dbReference type="GO" id="GO:0008483">
    <property type="term" value="F:transaminase activity"/>
    <property type="evidence" value="ECO:0007669"/>
    <property type="project" value="UniProtKB-KW"/>
</dbReference>
<evidence type="ECO:0000259" key="8">
    <source>
        <dbReference type="Pfam" id="PF00155"/>
    </source>
</evidence>
<dbReference type="RefSeq" id="WP_013266746.1">
    <property type="nucleotide sequence ID" value="NC_014374.1"/>
</dbReference>
<organism evidence="9 10">
    <name type="scientific">Acidilobus saccharovorans (strain DSM 16705 / JCM 18335 / VKM B-2471 / 345-15)</name>
    <dbReference type="NCBI Taxonomy" id="666510"/>
    <lineage>
        <taxon>Archaea</taxon>
        <taxon>Thermoproteota</taxon>
        <taxon>Thermoprotei</taxon>
        <taxon>Acidilobales</taxon>
        <taxon>Acidilobaceae</taxon>
        <taxon>Acidilobus</taxon>
    </lineage>
</organism>
<dbReference type="Gene3D" id="3.90.1150.10">
    <property type="entry name" value="Aspartate Aminotransferase, domain 1"/>
    <property type="match status" value="1"/>
</dbReference>
<keyword evidence="10" id="KW-1185">Reference proteome</keyword>
<feature type="domain" description="Aminotransferase class I/classII large" evidence="8">
    <location>
        <begin position="38"/>
        <end position="395"/>
    </location>
</feature>
<accession>D9Q1P6</accession>
<dbReference type="InterPro" id="IPR004838">
    <property type="entry name" value="NHTrfase_class1_PyrdxlP-BS"/>
</dbReference>
<evidence type="ECO:0000256" key="1">
    <source>
        <dbReference type="ARBA" id="ARBA00001933"/>
    </source>
</evidence>
<reference evidence="9 10" key="1">
    <citation type="journal article" date="2010" name="Appl. Environ. Microbiol.">
        <title>The genome sequence of the crenarchaeon Acidilobus saccharovorans supports a new order, Acidilobales, and suggests an important ecological role in terrestrial acidic hot springs.</title>
        <authorList>
            <person name="Mardanov A.V."/>
            <person name="Svetlitchnyi V.A."/>
            <person name="Beletsky A.V."/>
            <person name="Prokofeva M.I."/>
            <person name="Bonch-Osmolovskaya E.A."/>
            <person name="Ravin N.V."/>
            <person name="Skryabin K.G."/>
        </authorList>
    </citation>
    <scope>NUCLEOTIDE SEQUENCE [LARGE SCALE GENOMIC DNA]</scope>
    <source>
        <strain evidence="10">DSM 16705 / JCM 18335 / VKM B-2471 / 345-15</strain>
    </source>
</reference>
<dbReference type="InterPro" id="IPR015424">
    <property type="entry name" value="PyrdxlP-dep_Trfase"/>
</dbReference>
<dbReference type="Proteomes" id="UP000000346">
    <property type="component" value="Chromosome"/>
</dbReference>
<dbReference type="InParanoid" id="D9Q1P6"/>
<dbReference type="Gene3D" id="3.40.640.10">
    <property type="entry name" value="Type I PLP-dependent aspartate aminotransferase-like (Major domain)"/>
    <property type="match status" value="1"/>
</dbReference>
<evidence type="ECO:0000313" key="10">
    <source>
        <dbReference type="Proteomes" id="UP000000346"/>
    </source>
</evidence>
<comment type="subunit">
    <text evidence="3">Homodimer.</text>
</comment>
<dbReference type="InterPro" id="IPR050596">
    <property type="entry name" value="AspAT/PAT-like"/>
</dbReference>
<evidence type="ECO:0000256" key="6">
    <source>
        <dbReference type="ARBA" id="ARBA00022898"/>
    </source>
</evidence>
<dbReference type="PANTHER" id="PTHR46383">
    <property type="entry name" value="ASPARTATE AMINOTRANSFERASE"/>
    <property type="match status" value="1"/>
</dbReference>
<dbReference type="AlphaFoldDB" id="D9Q1P6"/>
<dbReference type="HOGENOM" id="CLU_017584_4_3_2"/>
<protein>
    <recommendedName>
        <fullName evidence="7">Aminotransferase</fullName>
        <ecNumber evidence="7">2.6.1.-</ecNumber>
    </recommendedName>
</protein>
<dbReference type="PANTHER" id="PTHR46383:SF1">
    <property type="entry name" value="ASPARTATE AMINOTRANSFERASE"/>
    <property type="match status" value="1"/>
</dbReference>
<dbReference type="EC" id="2.6.1.-" evidence="7"/>
<keyword evidence="4 7" id="KW-0032">Aminotransferase</keyword>
<dbReference type="GO" id="GO:0006520">
    <property type="term" value="P:amino acid metabolic process"/>
    <property type="evidence" value="ECO:0007669"/>
    <property type="project" value="InterPro"/>
</dbReference>
<evidence type="ECO:0000256" key="7">
    <source>
        <dbReference type="RuleBase" id="RU000481"/>
    </source>
</evidence>
<dbReference type="GeneID" id="9499063"/>
<dbReference type="STRING" id="666510.ASAC_0828"/>
<comment type="similarity">
    <text evidence="2 7">Belongs to the class-I pyridoxal-phosphate-dependent aminotransferase family.</text>
</comment>
<dbReference type="GO" id="GO:0030170">
    <property type="term" value="F:pyridoxal phosphate binding"/>
    <property type="evidence" value="ECO:0007669"/>
    <property type="project" value="InterPro"/>
</dbReference>
<comment type="cofactor">
    <cofactor evidence="1 7">
        <name>pyridoxal 5'-phosphate</name>
        <dbReference type="ChEBI" id="CHEBI:597326"/>
    </cofactor>
</comment>
<dbReference type="InterPro" id="IPR015421">
    <property type="entry name" value="PyrdxlP-dep_Trfase_major"/>
</dbReference>
<evidence type="ECO:0000256" key="4">
    <source>
        <dbReference type="ARBA" id="ARBA00022576"/>
    </source>
</evidence>
<dbReference type="PROSITE" id="PS00105">
    <property type="entry name" value="AA_TRANSFER_CLASS_1"/>
    <property type="match status" value="1"/>
</dbReference>
<gene>
    <name evidence="9" type="ordered locus">ASAC_0828</name>
</gene>
<evidence type="ECO:0000256" key="3">
    <source>
        <dbReference type="ARBA" id="ARBA00011738"/>
    </source>
</evidence>
<sequence length="405" mass="45388">MSNEPPTLGLKQEMFLIQGESAFSYLPIIRELESKGIKVISFGIGQPDFPTPKHIREAAKDALDQGFTGYTETAGIPELREAIADYLNSRYKSDVKPNEIIVTTGTKTALFMAGAAYLRPGDEALIIEPSYYAYAQVTKFFGARPRFVSMDFEPGKGFSLDIGKVEEAITDRTRLLFLNNPNNPTGVVIGPRQVEELMEVAAKKNVIVVADEIYDNFIYEGEFGSTISHSGWRDNLLYINGFSKTFSMTGWRLGYLVARREVISRMLDLAVSIYSCATSIAQKAGVAALRGDWTPVRNMIDEFRKRRDALYNLLKEVPGFESYKPQGAFYMFPRVSQLMKALGLDSVDKLVNRLLYEKGVLVLPGTTFPDRLGRDFVRFSFATSMDNIVEGVKRIAEFAAEAMRR</sequence>
<dbReference type="CDD" id="cd00609">
    <property type="entry name" value="AAT_like"/>
    <property type="match status" value="1"/>
</dbReference>
<dbReference type="InterPro" id="IPR004839">
    <property type="entry name" value="Aminotransferase_I/II_large"/>
</dbReference>
<dbReference type="EMBL" id="CP001742">
    <property type="protein sequence ID" value="ADL19234.1"/>
    <property type="molecule type" value="Genomic_DNA"/>
</dbReference>
<evidence type="ECO:0000256" key="5">
    <source>
        <dbReference type="ARBA" id="ARBA00022679"/>
    </source>
</evidence>
<dbReference type="Pfam" id="PF00155">
    <property type="entry name" value="Aminotran_1_2"/>
    <property type="match status" value="1"/>
</dbReference>
<evidence type="ECO:0000313" key="9">
    <source>
        <dbReference type="EMBL" id="ADL19234.1"/>
    </source>
</evidence>
<keyword evidence="6" id="KW-0663">Pyridoxal phosphate</keyword>
<dbReference type="InterPro" id="IPR015422">
    <property type="entry name" value="PyrdxlP-dep_Trfase_small"/>
</dbReference>
<keyword evidence="5 7" id="KW-0808">Transferase</keyword>
<name>D9Q1P6_ACIS3</name>
<proteinExistence type="inferred from homology"/>
<dbReference type="SUPFAM" id="SSF53383">
    <property type="entry name" value="PLP-dependent transferases"/>
    <property type="match status" value="1"/>
</dbReference>
<dbReference type="FunCoup" id="D9Q1P6">
    <property type="interactions" value="125"/>
</dbReference>
<dbReference type="KEGG" id="asc:ASAC_0828"/>
<evidence type="ECO:0000256" key="2">
    <source>
        <dbReference type="ARBA" id="ARBA00007441"/>
    </source>
</evidence>
<dbReference type="eggNOG" id="arCOG01130">
    <property type="taxonomic scope" value="Archaea"/>
</dbReference>